<dbReference type="PANTHER" id="PTHR47154">
    <property type="entry name" value="G-PROTEIN COUPLED RECEPTOR MTH-RELATED"/>
    <property type="match status" value="1"/>
</dbReference>
<evidence type="ECO:0000256" key="1">
    <source>
        <dbReference type="ARBA" id="ARBA00004651"/>
    </source>
</evidence>
<evidence type="ECO:0000313" key="13">
    <source>
        <dbReference type="Proteomes" id="UP001107558"/>
    </source>
</evidence>
<feature type="transmembrane region" description="Helical" evidence="10">
    <location>
        <begin position="550"/>
        <end position="571"/>
    </location>
</feature>
<dbReference type="InterPro" id="IPR036272">
    <property type="entry name" value="Methuselah_N_sf"/>
</dbReference>
<feature type="transmembrane region" description="Helical" evidence="10">
    <location>
        <begin position="145"/>
        <end position="166"/>
    </location>
</feature>
<evidence type="ECO:0000256" key="8">
    <source>
        <dbReference type="ARBA" id="ARBA00023170"/>
    </source>
</evidence>
<feature type="transmembrane region" description="Helical" evidence="10">
    <location>
        <begin position="654"/>
        <end position="679"/>
    </location>
</feature>
<evidence type="ECO:0000259" key="11">
    <source>
        <dbReference type="PROSITE" id="PS50261"/>
    </source>
</evidence>
<dbReference type="OrthoDB" id="6134459at2759"/>
<comment type="subcellular location">
    <subcellularLocation>
        <location evidence="1">Cell membrane</location>
        <topology evidence="1">Multi-pass membrane protein</topology>
    </subcellularLocation>
</comment>
<evidence type="ECO:0000256" key="5">
    <source>
        <dbReference type="ARBA" id="ARBA00022989"/>
    </source>
</evidence>
<feature type="domain" description="G-protein coupled receptors family 2 profile 2" evidence="11">
    <location>
        <begin position="477"/>
        <end position="754"/>
    </location>
</feature>
<evidence type="ECO:0000256" key="6">
    <source>
        <dbReference type="ARBA" id="ARBA00023040"/>
    </source>
</evidence>
<dbReference type="GO" id="GO:0007166">
    <property type="term" value="P:cell surface receptor signaling pathway"/>
    <property type="evidence" value="ECO:0007669"/>
    <property type="project" value="InterPro"/>
</dbReference>
<feature type="transmembrane region" description="Helical" evidence="10">
    <location>
        <begin position="212"/>
        <end position="237"/>
    </location>
</feature>
<feature type="transmembrane region" description="Helical" evidence="10">
    <location>
        <begin position="704"/>
        <end position="727"/>
    </location>
</feature>
<feature type="transmembrane region" description="Helical" evidence="10">
    <location>
        <begin position="178"/>
        <end position="200"/>
    </location>
</feature>
<keyword evidence="6" id="KW-0297">G-protein coupled receptor</keyword>
<keyword evidence="4 10" id="KW-0812">Transmembrane</keyword>
<feature type="transmembrane region" description="Helical" evidence="10">
    <location>
        <begin position="366"/>
        <end position="386"/>
    </location>
</feature>
<feature type="domain" description="G-protein coupled receptors family 2 profile 2" evidence="11">
    <location>
        <begin position="142"/>
        <end position="415"/>
    </location>
</feature>
<dbReference type="Proteomes" id="UP001107558">
    <property type="component" value="Chromosome 4"/>
</dbReference>
<feature type="transmembrane region" description="Helical" evidence="10">
    <location>
        <begin position="252"/>
        <end position="273"/>
    </location>
</feature>
<evidence type="ECO:0000313" key="12">
    <source>
        <dbReference type="EMBL" id="KAG5667461.1"/>
    </source>
</evidence>
<dbReference type="PANTHER" id="PTHR47154:SF2">
    <property type="entry name" value="G-PROTEIN COUPLED RECEPTOR MTH-RELATED"/>
    <property type="match status" value="1"/>
</dbReference>
<dbReference type="PROSITE" id="PS50261">
    <property type="entry name" value="G_PROTEIN_RECEP_F2_4"/>
    <property type="match status" value="2"/>
</dbReference>
<dbReference type="GO" id="GO:0008528">
    <property type="term" value="F:G protein-coupled peptide receptor activity"/>
    <property type="evidence" value="ECO:0007669"/>
    <property type="project" value="TreeGrafter"/>
</dbReference>
<evidence type="ECO:0000256" key="4">
    <source>
        <dbReference type="ARBA" id="ARBA00022692"/>
    </source>
</evidence>
<dbReference type="GO" id="GO:0005886">
    <property type="term" value="C:plasma membrane"/>
    <property type="evidence" value="ECO:0007669"/>
    <property type="project" value="UniProtKB-SubCell"/>
</dbReference>
<evidence type="ECO:0000256" key="9">
    <source>
        <dbReference type="ARBA" id="ARBA00023224"/>
    </source>
</evidence>
<feature type="transmembrane region" description="Helical" evidence="10">
    <location>
        <begin position="513"/>
        <end position="530"/>
    </location>
</feature>
<dbReference type="InterPro" id="IPR017981">
    <property type="entry name" value="GPCR_2-like_7TM"/>
</dbReference>
<comment type="similarity">
    <text evidence="2">Belongs to the G-protein coupled receptor 2 family. Mth subfamily.</text>
</comment>
<sequence>MKSNKIFNILSLVLLIIIVTTAILLIFKDSLKHKLREIEICNSESCIRFCCPKTASCQDEKQFNISEIKEAEQLDKNYEVIKGLPCENFHVLDDFQFLKDGKVQDSENFTYDWTEYCYHLSENDNDNNMVLTCVPISVIESAKEIYPWLMLSSVIFLVLTLVYYRFYKQIKIKHGNFIMSYVLSLIFMYLVLSMIGLFNSQLLENHTKTCKAFGYLFTTFIYMCFFWLSAMCFDVWFTVKNAKNGLETKVKFYRYCLFAFGIPIVVVLLVFILNETGVIPHGWQTNIGNHSCGISEPLFDVSNEAILHSQRAQLIYLYGPISLILLINFGFYAATFFTLYRERNKYEADDQYHRLITEREISRLNLYAWFCLFMTIIWTIEILSWLIDDSPFLYVLSIINCLQGFIIFFMFAYREEKIVTAAPSRNNVEMEVEGSKGQTNGYLIDAENHVYNWNEYCYFHTQDFILTCVPVNIIENLKTIFPYLMLSSVPFLIITLFIYGFISELRTNHGKCIMGYVSSLILMYTSLSIIGIENHNLLQNHNKTCKSLGYIFMSSIWMCFFWLNVMCFDVWNSIRSSTPASAQCRNSTKTFIKYCLYAFGVPDLISFVIILLNELEVISEDWQTGIGKYSCSISEPIYDNSDEAYERSLRAQKLYLYGPISFFLFINIGFYITTAYTIFDIQNQTNAFNKDGNRKHTKKEKGRFALYIRLFLLMGLPWSIEILSWLFESEVTYIVSIINCMQGVVIFVMFVMHKRILQYLKKKKNPTFNTQSTALRPLKSRIQSKESLA</sequence>
<feature type="transmembrane region" description="Helical" evidence="10">
    <location>
        <begin position="393"/>
        <end position="413"/>
    </location>
</feature>
<dbReference type="EMBL" id="JADBJN010000004">
    <property type="protein sequence ID" value="KAG5667461.1"/>
    <property type="molecule type" value="Genomic_DNA"/>
</dbReference>
<keyword evidence="3" id="KW-1003">Cell membrane</keyword>
<feature type="transmembrane region" description="Helical" evidence="10">
    <location>
        <begin position="315"/>
        <end position="340"/>
    </location>
</feature>
<keyword evidence="7 10" id="KW-0472">Membrane</keyword>
<feature type="transmembrane region" description="Helical" evidence="10">
    <location>
        <begin position="480"/>
        <end position="501"/>
    </location>
</feature>
<protein>
    <recommendedName>
        <fullName evidence="11">G-protein coupled receptors family 2 profile 2 domain-containing protein</fullName>
    </recommendedName>
</protein>
<proteinExistence type="inferred from homology"/>
<keyword evidence="8" id="KW-0675">Receptor</keyword>
<evidence type="ECO:0000256" key="7">
    <source>
        <dbReference type="ARBA" id="ARBA00023136"/>
    </source>
</evidence>
<comment type="caution">
    <text evidence="12">The sequence shown here is derived from an EMBL/GenBank/DDBJ whole genome shotgun (WGS) entry which is preliminary data.</text>
</comment>
<dbReference type="SUPFAM" id="SSF63877">
    <property type="entry name" value="Methuselah ectodomain"/>
    <property type="match status" value="1"/>
</dbReference>
<gene>
    <name evidence="12" type="ORF">PVAND_015441</name>
</gene>
<evidence type="ECO:0000256" key="10">
    <source>
        <dbReference type="SAM" id="Phobius"/>
    </source>
</evidence>
<dbReference type="CDD" id="cd15039">
    <property type="entry name" value="7tmB3_Methuselah-like"/>
    <property type="match status" value="2"/>
</dbReference>
<dbReference type="Gene3D" id="1.20.1070.10">
    <property type="entry name" value="Rhodopsin 7-helix transmembrane proteins"/>
    <property type="match status" value="2"/>
</dbReference>
<evidence type="ECO:0000256" key="2">
    <source>
        <dbReference type="ARBA" id="ARBA00008979"/>
    </source>
</evidence>
<name>A0A9J6BCL3_POLVA</name>
<evidence type="ECO:0000256" key="3">
    <source>
        <dbReference type="ARBA" id="ARBA00022475"/>
    </source>
</evidence>
<keyword evidence="9" id="KW-0807">Transducer</keyword>
<dbReference type="InterPro" id="IPR051384">
    <property type="entry name" value="Mth_GPCR"/>
</dbReference>
<feature type="transmembrane region" description="Helical" evidence="10">
    <location>
        <begin position="733"/>
        <end position="752"/>
    </location>
</feature>
<keyword evidence="13" id="KW-1185">Reference proteome</keyword>
<organism evidence="12 13">
    <name type="scientific">Polypedilum vanderplanki</name>
    <name type="common">Sleeping chironomid midge</name>
    <dbReference type="NCBI Taxonomy" id="319348"/>
    <lineage>
        <taxon>Eukaryota</taxon>
        <taxon>Metazoa</taxon>
        <taxon>Ecdysozoa</taxon>
        <taxon>Arthropoda</taxon>
        <taxon>Hexapoda</taxon>
        <taxon>Insecta</taxon>
        <taxon>Pterygota</taxon>
        <taxon>Neoptera</taxon>
        <taxon>Endopterygota</taxon>
        <taxon>Diptera</taxon>
        <taxon>Nematocera</taxon>
        <taxon>Chironomoidea</taxon>
        <taxon>Chironomidae</taxon>
        <taxon>Chironominae</taxon>
        <taxon>Polypedilum</taxon>
        <taxon>Polypedilum</taxon>
    </lineage>
</organism>
<keyword evidence="5 10" id="KW-1133">Transmembrane helix</keyword>
<reference evidence="12" key="1">
    <citation type="submission" date="2021-03" db="EMBL/GenBank/DDBJ databases">
        <title>Chromosome level genome of the anhydrobiotic midge Polypedilum vanderplanki.</title>
        <authorList>
            <person name="Yoshida Y."/>
            <person name="Kikawada T."/>
            <person name="Gusev O."/>
        </authorList>
    </citation>
    <scope>NUCLEOTIDE SEQUENCE</scope>
    <source>
        <strain evidence="12">NIAS01</strain>
        <tissue evidence="12">Whole body or cell culture</tissue>
    </source>
</reference>
<accession>A0A9J6BCL3</accession>
<dbReference type="AlphaFoldDB" id="A0A9J6BCL3"/>
<feature type="transmembrane region" description="Helical" evidence="10">
    <location>
        <begin position="6"/>
        <end position="27"/>
    </location>
</feature>